<evidence type="ECO:0000313" key="3">
    <source>
        <dbReference type="Proteomes" id="UP000515680"/>
    </source>
</evidence>
<sequence length="48" mass="5255">MADPKQPNDPDPYVDNIPHNPGEPVPPPEKEAPDWPEGQVPPEEQSDG</sequence>
<proteinExistence type="predicted"/>
<name>A0A6S5TAC8_PSEPU</name>
<dbReference type="Proteomes" id="UP000515680">
    <property type="component" value="Chromosome"/>
</dbReference>
<protein>
    <submittedName>
        <fullName evidence="2">Uncharacterized protein</fullName>
    </submittedName>
</protein>
<dbReference type="RefSeq" id="WP_167358054.1">
    <property type="nucleotide sequence ID" value="NZ_AP022055.1"/>
</dbReference>
<dbReference type="GeneID" id="93544049"/>
<gene>
    <name evidence="2" type="ORF">WP8W18C01_24220</name>
</gene>
<accession>A0A6S5TAC8</accession>
<evidence type="ECO:0000313" key="2">
    <source>
        <dbReference type="EMBL" id="BBT40081.1"/>
    </source>
</evidence>
<dbReference type="EMBL" id="AP022227">
    <property type="protein sequence ID" value="BBT40081.1"/>
    <property type="molecule type" value="Genomic_DNA"/>
</dbReference>
<dbReference type="AlphaFoldDB" id="A0A6S5TAC8"/>
<feature type="region of interest" description="Disordered" evidence="1">
    <location>
        <begin position="1"/>
        <end position="48"/>
    </location>
</feature>
<reference evidence="2 3" key="1">
    <citation type="submission" date="2019-12" db="EMBL/GenBank/DDBJ databases">
        <title>complete genome sequences of Pseudomonas putida str. WP8-W18-CRE-01 isolated from wastewater treatment plant effluent.</title>
        <authorList>
            <person name="Sekizuka T."/>
            <person name="Itokawa K."/>
            <person name="Yatsu K."/>
            <person name="Inamine Y."/>
            <person name="Kuroda M."/>
        </authorList>
    </citation>
    <scope>NUCLEOTIDE SEQUENCE [LARGE SCALE GENOMIC DNA]</scope>
    <source>
        <strain evidence="2 3">WP8-W18-CRE-01</strain>
    </source>
</reference>
<evidence type="ECO:0000256" key="1">
    <source>
        <dbReference type="SAM" id="MobiDB-lite"/>
    </source>
</evidence>
<organism evidence="2 3">
    <name type="scientific">Pseudomonas putida</name>
    <name type="common">Arthrobacter siderocapsulatus</name>
    <dbReference type="NCBI Taxonomy" id="303"/>
    <lineage>
        <taxon>Bacteria</taxon>
        <taxon>Pseudomonadati</taxon>
        <taxon>Pseudomonadota</taxon>
        <taxon>Gammaproteobacteria</taxon>
        <taxon>Pseudomonadales</taxon>
        <taxon>Pseudomonadaceae</taxon>
        <taxon>Pseudomonas</taxon>
    </lineage>
</organism>